<dbReference type="InterPro" id="IPR032710">
    <property type="entry name" value="NTF2-like_dom_sf"/>
</dbReference>
<dbReference type="SUPFAM" id="SSF54427">
    <property type="entry name" value="NTF2-like"/>
    <property type="match status" value="1"/>
</dbReference>
<keyword evidence="3" id="KW-1185">Reference proteome</keyword>
<gene>
    <name evidence="2" type="ordered locus">DSC_02260</name>
</gene>
<evidence type="ECO:0000313" key="3">
    <source>
        <dbReference type="Proteomes" id="UP000005870"/>
    </source>
</evidence>
<sequence length="109" mass="11864">MHAGAPAADARALMRSRYSAYVLGDADYLLASWHPTTRPAALSLADAPGRRTVWLGLKVQAHASTGPDTAEVSFTARLRVGGGSARRLHERSRFVREDGHWFYVDGDVS</sequence>
<protein>
    <recommendedName>
        <fullName evidence="1">YchJ-like middle NTF2-like domain-containing protein</fullName>
    </recommendedName>
</protein>
<dbReference type="eggNOG" id="COG3012">
    <property type="taxonomic scope" value="Bacteria"/>
</dbReference>
<dbReference type="STRING" id="1045855.DSC_02260"/>
<name>G7UV26_PSEUP</name>
<dbReference type="AlphaFoldDB" id="G7UV26"/>
<dbReference type="Gene3D" id="3.10.450.50">
    <property type="match status" value="1"/>
</dbReference>
<evidence type="ECO:0000313" key="2">
    <source>
        <dbReference type="EMBL" id="AER55105.1"/>
    </source>
</evidence>
<accession>G7UV26</accession>
<dbReference type="InterPro" id="IPR048469">
    <property type="entry name" value="YchJ-like_M"/>
</dbReference>
<feature type="domain" description="YchJ-like middle NTF2-like" evidence="1">
    <location>
        <begin position="10"/>
        <end position="106"/>
    </location>
</feature>
<dbReference type="HOGENOM" id="CLU_099590_2_2_6"/>
<evidence type="ECO:0000259" key="1">
    <source>
        <dbReference type="Pfam" id="PF17775"/>
    </source>
</evidence>
<organism evidence="2 3">
    <name type="scientific">Pseudoxanthomonas spadix (strain BD-a59)</name>
    <dbReference type="NCBI Taxonomy" id="1045855"/>
    <lineage>
        <taxon>Bacteria</taxon>
        <taxon>Pseudomonadati</taxon>
        <taxon>Pseudomonadota</taxon>
        <taxon>Gammaproteobacteria</taxon>
        <taxon>Lysobacterales</taxon>
        <taxon>Lysobacteraceae</taxon>
        <taxon>Pseudoxanthomonas</taxon>
    </lineage>
</organism>
<dbReference type="KEGG" id="psd:DSC_02260"/>
<reference evidence="2 3" key="1">
    <citation type="journal article" date="2012" name="J. Bacteriol.">
        <title>Complete Genome Sequence of the BTEX-Degrading Bacterium Pseudoxanthomonas spadix BD-a59.</title>
        <authorList>
            <person name="Lee S.H."/>
            <person name="Jin H.M."/>
            <person name="Lee H.J."/>
            <person name="Kim J.M."/>
            <person name="Jeon C.O."/>
        </authorList>
    </citation>
    <scope>NUCLEOTIDE SEQUENCE [LARGE SCALE GENOMIC DNA]</scope>
    <source>
        <strain evidence="2 3">BD-a59</strain>
    </source>
</reference>
<dbReference type="EMBL" id="CP003093">
    <property type="protein sequence ID" value="AER55105.1"/>
    <property type="molecule type" value="Genomic_DNA"/>
</dbReference>
<proteinExistence type="predicted"/>
<dbReference type="Proteomes" id="UP000005870">
    <property type="component" value="Chromosome"/>
</dbReference>
<dbReference type="Pfam" id="PF17775">
    <property type="entry name" value="YchJ_M-like"/>
    <property type="match status" value="1"/>
</dbReference>